<proteinExistence type="predicted"/>
<dbReference type="Proteomes" id="UP000286715">
    <property type="component" value="Unassembled WGS sequence"/>
</dbReference>
<organism evidence="2 3">
    <name type="scientific">Thermaurantimonas aggregans</name>
    <dbReference type="NCBI Taxonomy" id="2173829"/>
    <lineage>
        <taxon>Bacteria</taxon>
        <taxon>Pseudomonadati</taxon>
        <taxon>Bacteroidota</taxon>
        <taxon>Flavobacteriia</taxon>
        <taxon>Flavobacteriales</taxon>
        <taxon>Schleiferiaceae</taxon>
        <taxon>Thermaurantimonas</taxon>
    </lineage>
</organism>
<accession>A0A401XI55</accession>
<protein>
    <recommendedName>
        <fullName evidence="1">DUF6046 domain-containing protein</fullName>
    </recommendedName>
</protein>
<evidence type="ECO:0000259" key="1">
    <source>
        <dbReference type="Pfam" id="PF19512"/>
    </source>
</evidence>
<comment type="caution">
    <text evidence="2">The sequence shown here is derived from an EMBL/GenBank/DDBJ whole genome shotgun (WGS) entry which is preliminary data.</text>
</comment>
<sequence>MKPSKAIGIALPPYLPTQKITVQLTEATIQNTELNALAEFRYPFKLKFENELDGFLLPLEPVITISGANKIVRRYIQSGKKGSVKEFFCTDDYRITVAGLLCSDENASAEQYAKRLKNYLESNESLQVQCPLLNEVFDIFSIVIDSYEFPFTPGEEYQQFTFTAYSDESLELFIEN</sequence>
<gene>
    <name evidence="2" type="ORF">JCM31826_01360</name>
</gene>
<feature type="domain" description="DUF6046" evidence="1">
    <location>
        <begin position="57"/>
        <end position="175"/>
    </location>
</feature>
<dbReference type="EMBL" id="BHZE01000001">
    <property type="protein sequence ID" value="GCD76654.1"/>
    <property type="molecule type" value="Genomic_DNA"/>
</dbReference>
<evidence type="ECO:0000313" key="3">
    <source>
        <dbReference type="Proteomes" id="UP000286715"/>
    </source>
</evidence>
<name>A0A401XI55_9FLAO</name>
<dbReference type="InterPro" id="IPR046109">
    <property type="entry name" value="DUF6046"/>
</dbReference>
<dbReference type="Pfam" id="PF19512">
    <property type="entry name" value="DUF6046"/>
    <property type="match status" value="1"/>
</dbReference>
<dbReference type="OrthoDB" id="1069014at2"/>
<evidence type="ECO:0000313" key="2">
    <source>
        <dbReference type="EMBL" id="GCD76654.1"/>
    </source>
</evidence>
<dbReference type="AlphaFoldDB" id="A0A401XI55"/>
<reference evidence="2 3" key="1">
    <citation type="submission" date="2018-11" db="EMBL/GenBank/DDBJ databases">
        <title>Schleiferia aggregans sp. nov., a moderately thermophilic heterotrophic bacterium isolated from microbial mats at a terrestrial hot spring.</title>
        <authorList>
            <person name="Iino T."/>
            <person name="Ohkuma M."/>
            <person name="Haruta S."/>
        </authorList>
    </citation>
    <scope>NUCLEOTIDE SEQUENCE [LARGE SCALE GENOMIC DNA]</scope>
    <source>
        <strain evidence="2 3">LA</strain>
    </source>
</reference>
<keyword evidence="3" id="KW-1185">Reference proteome</keyword>
<dbReference type="RefSeq" id="WP_124396729.1">
    <property type="nucleotide sequence ID" value="NZ_BHZE01000001.1"/>
</dbReference>